<evidence type="ECO:0000256" key="1">
    <source>
        <dbReference type="ARBA" id="ARBA00012920"/>
    </source>
</evidence>
<dbReference type="InterPro" id="IPR006033">
    <property type="entry name" value="AsnA_fam"/>
</dbReference>
<dbReference type="PROSITE" id="PS00917">
    <property type="entry name" value="ASN_GLN_ASE_2"/>
    <property type="match status" value="1"/>
</dbReference>
<comment type="caution">
    <text evidence="6">The sequence shown here is derived from an EMBL/GenBank/DDBJ whole genome shotgun (WGS) entry which is preliminary data.</text>
</comment>
<dbReference type="PROSITE" id="PS51732">
    <property type="entry name" value="ASN_GLN_ASE_3"/>
    <property type="match status" value="1"/>
</dbReference>
<dbReference type="PRINTS" id="PR00139">
    <property type="entry name" value="ASNGLNASE"/>
</dbReference>
<dbReference type="CDD" id="cd08963">
    <property type="entry name" value="L-asparaginase_I"/>
    <property type="match status" value="1"/>
</dbReference>
<dbReference type="SMART" id="SM00870">
    <property type="entry name" value="Asparaginase"/>
    <property type="match status" value="1"/>
</dbReference>
<dbReference type="Proteomes" id="UP000248090">
    <property type="component" value="Unassembled WGS sequence"/>
</dbReference>
<dbReference type="InterPro" id="IPR041725">
    <property type="entry name" value="L-asparaginase_I"/>
</dbReference>
<evidence type="ECO:0000313" key="7">
    <source>
        <dbReference type="Proteomes" id="UP000248090"/>
    </source>
</evidence>
<dbReference type="RefSeq" id="WP_207780228.1">
    <property type="nucleotide sequence ID" value="NZ_CP177354.1"/>
</dbReference>
<dbReference type="PANTHER" id="PTHR11707">
    <property type="entry name" value="L-ASPARAGINASE"/>
    <property type="match status" value="1"/>
</dbReference>
<accession>A0ABX5M2E6</accession>
<evidence type="ECO:0000259" key="4">
    <source>
        <dbReference type="Pfam" id="PF00710"/>
    </source>
</evidence>
<feature type="domain" description="Asparaginase/glutaminase C-terminal" evidence="5">
    <location>
        <begin position="211"/>
        <end position="326"/>
    </location>
</feature>
<sequence length="337" mass="36853">MSKRVYVAYTGGTLGMQASENGFVPARNFLEPFFTSLGSAITSQFSFTFNEYAELIDSSNATPQDWLDIARDIKAHYQDHDAFLILHGTDTMAYTASALSFWLQGLDKPVVITGSQIPFCLERSDAVSNVTNALSWLKMEALSEVGLCFHDRLLRGNASSKVKATQLDAFDSLNQPWLGKMAIKPKLNYANLLPKPISGSDWQLPKQADNNVAVLRIFPGMTANLLKCAFDSGYTGVILQSYGTGNAPDKDLELLQTIEGYTAEGKIIVNLSQCPYGEVDSAYATGSRLAQAGVISGNTMTVEAAFTKLHVLLQQSTDRDDVMKLFQQNLCGELSQL</sequence>
<dbReference type="Pfam" id="PF00710">
    <property type="entry name" value="Asparaginase"/>
    <property type="match status" value="1"/>
</dbReference>
<dbReference type="PANTHER" id="PTHR11707:SF28">
    <property type="entry name" value="60 KDA LYSOPHOSPHOLIPASE"/>
    <property type="match status" value="1"/>
</dbReference>
<keyword evidence="7" id="KW-1185">Reference proteome</keyword>
<reference evidence="6 7" key="1">
    <citation type="submission" date="2015-03" db="EMBL/GenBank/DDBJ databases">
        <authorList>
            <person name="Krishnan R."/>
            <person name="Midha S."/>
            <person name="Patil P.B."/>
            <person name="Rameshkumar N."/>
        </authorList>
    </citation>
    <scope>NUCLEOTIDE SEQUENCE [LARGE SCALE GENOMIC DNA]</scope>
    <source>
        <strain evidence="6 7">L1E11</strain>
    </source>
</reference>
<dbReference type="NCBIfam" id="TIGR00519">
    <property type="entry name" value="asnASE_I"/>
    <property type="match status" value="1"/>
</dbReference>
<organism evidence="6 7">
    <name type="scientific">Pokkaliibacter plantistimulans</name>
    <dbReference type="NCBI Taxonomy" id="1635171"/>
    <lineage>
        <taxon>Bacteria</taxon>
        <taxon>Pseudomonadati</taxon>
        <taxon>Pseudomonadota</taxon>
        <taxon>Gammaproteobacteria</taxon>
        <taxon>Oceanospirillales</taxon>
        <taxon>Balneatrichaceae</taxon>
        <taxon>Pokkaliibacter</taxon>
    </lineage>
</organism>
<dbReference type="SFLD" id="SFLDS00057">
    <property type="entry name" value="Glutaminase/Asparaginase"/>
    <property type="match status" value="1"/>
</dbReference>
<evidence type="ECO:0000256" key="3">
    <source>
        <dbReference type="PROSITE-ProRule" id="PRU10100"/>
    </source>
</evidence>
<keyword evidence="2" id="KW-0378">Hydrolase</keyword>
<dbReference type="Gene3D" id="3.40.50.1170">
    <property type="entry name" value="L-asparaginase, N-terminal domain"/>
    <property type="match status" value="1"/>
</dbReference>
<gene>
    <name evidence="6" type="ORF">WH50_07910</name>
</gene>
<dbReference type="EC" id="3.5.1.1" evidence="1"/>
<dbReference type="EMBL" id="LAPT01000032">
    <property type="protein sequence ID" value="PXF31848.1"/>
    <property type="molecule type" value="Genomic_DNA"/>
</dbReference>
<dbReference type="InterPro" id="IPR037152">
    <property type="entry name" value="L-asparaginase_N_sf"/>
</dbReference>
<feature type="domain" description="L-asparaginase N-terminal" evidence="4">
    <location>
        <begin position="4"/>
        <end position="189"/>
    </location>
</feature>
<dbReference type="SUPFAM" id="SSF53774">
    <property type="entry name" value="Glutaminase/Asparaginase"/>
    <property type="match status" value="1"/>
</dbReference>
<dbReference type="InterPro" id="IPR027475">
    <property type="entry name" value="Asparaginase/glutaminase_AS2"/>
</dbReference>
<evidence type="ECO:0000313" key="6">
    <source>
        <dbReference type="EMBL" id="PXF31848.1"/>
    </source>
</evidence>
<evidence type="ECO:0000259" key="5">
    <source>
        <dbReference type="Pfam" id="PF17763"/>
    </source>
</evidence>
<proteinExistence type="predicted"/>
<dbReference type="Pfam" id="PF17763">
    <property type="entry name" value="Asparaginase_C"/>
    <property type="match status" value="1"/>
</dbReference>
<name>A0ABX5M2E6_9GAMM</name>
<protein>
    <recommendedName>
        <fullName evidence="1">asparaginase</fullName>
        <ecNumber evidence="1">3.5.1.1</ecNumber>
    </recommendedName>
</protein>
<dbReference type="PIRSF" id="PIRSF500176">
    <property type="entry name" value="L_ASNase"/>
    <property type="match status" value="1"/>
</dbReference>
<dbReference type="Gene3D" id="3.40.50.40">
    <property type="match status" value="1"/>
</dbReference>
<dbReference type="InterPro" id="IPR040919">
    <property type="entry name" value="Asparaginase_C"/>
</dbReference>
<dbReference type="InterPro" id="IPR027474">
    <property type="entry name" value="L-asparaginase_N"/>
</dbReference>
<evidence type="ECO:0000256" key="2">
    <source>
        <dbReference type="ARBA" id="ARBA00022801"/>
    </source>
</evidence>
<feature type="active site" evidence="3">
    <location>
        <position position="89"/>
    </location>
</feature>
<dbReference type="InterPro" id="IPR027473">
    <property type="entry name" value="L-asparaginase_C"/>
</dbReference>
<dbReference type="InterPro" id="IPR036152">
    <property type="entry name" value="Asp/glu_Ase-like_sf"/>
</dbReference>
<dbReference type="PIRSF" id="PIRSF001220">
    <property type="entry name" value="L-ASNase_gatD"/>
    <property type="match status" value="1"/>
</dbReference>
<dbReference type="InterPro" id="IPR006034">
    <property type="entry name" value="Asparaginase/glutaminase-like"/>
</dbReference>